<reference evidence="1 2" key="2">
    <citation type="submission" date="2007-09" db="EMBL/GenBank/DDBJ databases">
        <authorList>
            <person name="Fulton L."/>
            <person name="Clifton S."/>
            <person name="Fulton B."/>
            <person name="Xu J."/>
            <person name="Minx P."/>
            <person name="Pepin K.H."/>
            <person name="Johnson M."/>
            <person name="Thiruvilangam P."/>
            <person name="Bhonagiri V."/>
            <person name="Nash W.E."/>
            <person name="Mardis E.R."/>
            <person name="Wilson R.K."/>
        </authorList>
    </citation>
    <scope>NUCLEOTIDE SEQUENCE [LARGE SCALE GENOMIC DNA]</scope>
    <source>
        <strain evidence="1 2">ATCC 33270</strain>
    </source>
</reference>
<evidence type="ECO:0000313" key="2">
    <source>
        <dbReference type="Proteomes" id="UP000003162"/>
    </source>
</evidence>
<comment type="caution">
    <text evidence="1">The sequence shown here is derived from an EMBL/GenBank/DDBJ whole genome shotgun (WGS) entry which is preliminary data.</text>
</comment>
<evidence type="ECO:0000313" key="1">
    <source>
        <dbReference type="EMBL" id="EDP24173.1"/>
    </source>
</evidence>
<dbReference type="GeneID" id="93385714"/>
<dbReference type="AlphaFoldDB" id="A8SKR1"/>
<gene>
    <name evidence="1" type="ORF">PEPMIC_00753</name>
</gene>
<name>A8SKR1_9FIRM</name>
<dbReference type="eggNOG" id="ENOG5033KJU">
    <property type="taxonomic scope" value="Bacteria"/>
</dbReference>
<proteinExistence type="predicted"/>
<accession>A8SKR1</accession>
<sequence>MKRKGYKNIEQQLAADKRYLENNFQAKQRRKVIVAKSSCKRFINELANINELEELENIIKTRKEFLNMNNVISILKNVEYGRLGNLTEDDRYDFCINWEEVTEEEKEQIENFICENGTDKDIFSNEEYQDGINCLYITITEKMLQSLIKFFDNKK</sequence>
<dbReference type="Proteomes" id="UP000003162">
    <property type="component" value="Unassembled WGS sequence"/>
</dbReference>
<organism evidence="1 2">
    <name type="scientific">Parvimonas micra ATCC 33270</name>
    <dbReference type="NCBI Taxonomy" id="411465"/>
    <lineage>
        <taxon>Bacteria</taxon>
        <taxon>Bacillati</taxon>
        <taxon>Bacillota</taxon>
        <taxon>Tissierellia</taxon>
        <taxon>Tissierellales</taxon>
        <taxon>Peptoniphilaceae</taxon>
        <taxon>Parvimonas</taxon>
    </lineage>
</organism>
<dbReference type="HOGENOM" id="CLU_1693794_0_0_9"/>
<reference evidence="1 2" key="1">
    <citation type="submission" date="2007-09" db="EMBL/GenBank/DDBJ databases">
        <title>Draft genome sequence of Peptostreptococcus micros (ATCC 33270).</title>
        <authorList>
            <person name="Sudarsanam P."/>
            <person name="Ley R."/>
            <person name="Guruge J."/>
            <person name="Turnbaugh P.J."/>
            <person name="Mahowald M."/>
            <person name="Liep D."/>
            <person name="Gordon J."/>
        </authorList>
    </citation>
    <scope>NUCLEOTIDE SEQUENCE [LARGE SCALE GENOMIC DNA]</scope>
    <source>
        <strain evidence="1 2">ATCC 33270</strain>
    </source>
</reference>
<dbReference type="EMBL" id="ABEE02000016">
    <property type="protein sequence ID" value="EDP24173.1"/>
    <property type="molecule type" value="Genomic_DNA"/>
</dbReference>
<protein>
    <submittedName>
        <fullName evidence="1">Uncharacterized protein</fullName>
    </submittedName>
</protein>
<dbReference type="RefSeq" id="WP_004832638.1">
    <property type="nucleotide sequence ID" value="NZ_DS483517.1"/>
</dbReference>